<feature type="domain" description="Radical SAM core" evidence="7">
    <location>
        <begin position="30"/>
        <end position="248"/>
    </location>
</feature>
<dbReference type="InterPro" id="IPR017200">
    <property type="entry name" value="PqqE-like"/>
</dbReference>
<dbReference type="PROSITE" id="PS51918">
    <property type="entry name" value="RADICAL_SAM"/>
    <property type="match status" value="1"/>
</dbReference>
<evidence type="ECO:0000313" key="8">
    <source>
        <dbReference type="EMBL" id="HFM98083.1"/>
    </source>
</evidence>
<evidence type="ECO:0000256" key="5">
    <source>
        <dbReference type="ARBA" id="ARBA00023004"/>
    </source>
</evidence>
<dbReference type="InterPro" id="IPR023885">
    <property type="entry name" value="4Fe4S-binding_SPASM_dom"/>
</dbReference>
<sequence length="360" mass="41238">MNIANLAPLAMKHLRNDFMEELYLKTGMDNTRPITFYGIVNERCNYKCRYCEYWRLENYVDEMSIEEWQNALLSLKDYVGSFHIQFSGGEPFIKKGFVDLLEFCDRNDIKWGVVTNASCLTEPIIQRVVAANPFNINISMDGPVAEIHDYSRGTKGSLEKITANVRLLVKEKQAQGATFPIVIKPTVHAKNLHTMTKMPQWVVDIGATNVNFQPVDRWSPETYDELWIGEDRFDELEAVVEDLIEQKRQGAPIVNSETLLRLWPAHFREESAPASIGACRVGLRNYFIRTNGDVEVCWFYPPIGNVKEQSAKDIWEGYEAQVRRKETTACDRLCLYTCLSQKTIVDKVKMGMNLLAGSRA</sequence>
<dbReference type="EMBL" id="DSRU01000143">
    <property type="protein sequence ID" value="HFM98083.1"/>
    <property type="molecule type" value="Genomic_DNA"/>
</dbReference>
<evidence type="ECO:0000256" key="2">
    <source>
        <dbReference type="ARBA" id="ARBA00022485"/>
    </source>
</evidence>
<keyword evidence="2" id="KW-0004">4Fe-4S</keyword>
<keyword evidence="4" id="KW-0479">Metal-binding</keyword>
<dbReference type="SFLD" id="SFLDS00029">
    <property type="entry name" value="Radical_SAM"/>
    <property type="match status" value="1"/>
</dbReference>
<evidence type="ECO:0000259" key="7">
    <source>
        <dbReference type="PROSITE" id="PS51918"/>
    </source>
</evidence>
<dbReference type="Pfam" id="PF13186">
    <property type="entry name" value="SPASM"/>
    <property type="match status" value="1"/>
</dbReference>
<dbReference type="PANTHER" id="PTHR11228:SF7">
    <property type="entry name" value="PQQA PEPTIDE CYCLASE"/>
    <property type="match status" value="1"/>
</dbReference>
<keyword evidence="5" id="KW-0408">Iron</keyword>
<evidence type="ECO:0000256" key="1">
    <source>
        <dbReference type="ARBA" id="ARBA00001966"/>
    </source>
</evidence>
<gene>
    <name evidence="8" type="ORF">ENR64_10075</name>
</gene>
<dbReference type="CDD" id="cd21109">
    <property type="entry name" value="SPASM"/>
    <property type="match status" value="1"/>
</dbReference>
<dbReference type="PIRSF" id="PIRSF037420">
    <property type="entry name" value="PQQ_syn_pqqE"/>
    <property type="match status" value="1"/>
</dbReference>
<dbReference type="SFLD" id="SFLDG01067">
    <property type="entry name" value="SPASM/twitch_domain_containing"/>
    <property type="match status" value="1"/>
</dbReference>
<name>A0A7C3KDZ7_9CYAN</name>
<dbReference type="InterPro" id="IPR050377">
    <property type="entry name" value="Radical_SAM_PqqE_MftC-like"/>
</dbReference>
<dbReference type="GO" id="GO:0046872">
    <property type="term" value="F:metal ion binding"/>
    <property type="evidence" value="ECO:0007669"/>
    <property type="project" value="UniProtKB-KW"/>
</dbReference>
<comment type="caution">
    <text evidence="8">The sequence shown here is derived from an EMBL/GenBank/DDBJ whole genome shotgun (WGS) entry which is preliminary data.</text>
</comment>
<reference evidence="8" key="1">
    <citation type="journal article" date="2020" name="mSystems">
        <title>Genome- and Community-Level Interaction Insights into Carbon Utilization and Element Cycling Functions of Hydrothermarchaeota in Hydrothermal Sediment.</title>
        <authorList>
            <person name="Zhou Z."/>
            <person name="Liu Y."/>
            <person name="Xu W."/>
            <person name="Pan J."/>
            <person name="Luo Z.H."/>
            <person name="Li M."/>
        </authorList>
    </citation>
    <scope>NUCLEOTIDE SEQUENCE [LARGE SCALE GENOMIC DNA]</scope>
    <source>
        <strain evidence="8">SpSt-418</strain>
    </source>
</reference>
<evidence type="ECO:0000256" key="6">
    <source>
        <dbReference type="ARBA" id="ARBA00023014"/>
    </source>
</evidence>
<dbReference type="GO" id="GO:0003824">
    <property type="term" value="F:catalytic activity"/>
    <property type="evidence" value="ECO:0007669"/>
    <property type="project" value="InterPro"/>
</dbReference>
<evidence type="ECO:0000256" key="3">
    <source>
        <dbReference type="ARBA" id="ARBA00022691"/>
    </source>
</evidence>
<dbReference type="AlphaFoldDB" id="A0A7C3KDZ7"/>
<dbReference type="GO" id="GO:0051539">
    <property type="term" value="F:4 iron, 4 sulfur cluster binding"/>
    <property type="evidence" value="ECO:0007669"/>
    <property type="project" value="UniProtKB-KW"/>
</dbReference>
<keyword evidence="3" id="KW-0949">S-adenosyl-L-methionine</keyword>
<dbReference type="SUPFAM" id="SSF102114">
    <property type="entry name" value="Radical SAM enzymes"/>
    <property type="match status" value="1"/>
</dbReference>
<keyword evidence="6" id="KW-0411">Iron-sulfur</keyword>
<protein>
    <submittedName>
        <fullName evidence="8">Radical SAM protein</fullName>
    </submittedName>
</protein>
<dbReference type="InterPro" id="IPR007197">
    <property type="entry name" value="rSAM"/>
</dbReference>
<dbReference type="InterPro" id="IPR058240">
    <property type="entry name" value="rSAM_sf"/>
</dbReference>
<dbReference type="SFLD" id="SFLDG01386">
    <property type="entry name" value="main_SPASM_domain-containing"/>
    <property type="match status" value="1"/>
</dbReference>
<evidence type="ECO:0000256" key="4">
    <source>
        <dbReference type="ARBA" id="ARBA00022723"/>
    </source>
</evidence>
<dbReference type="CDD" id="cd01335">
    <property type="entry name" value="Radical_SAM"/>
    <property type="match status" value="1"/>
</dbReference>
<comment type="cofactor">
    <cofactor evidence="1">
        <name>[4Fe-4S] cluster</name>
        <dbReference type="ChEBI" id="CHEBI:49883"/>
    </cofactor>
</comment>
<dbReference type="PANTHER" id="PTHR11228">
    <property type="entry name" value="RADICAL SAM DOMAIN PROTEIN"/>
    <property type="match status" value="1"/>
</dbReference>
<dbReference type="InterPro" id="IPR013785">
    <property type="entry name" value="Aldolase_TIM"/>
</dbReference>
<dbReference type="Gene3D" id="3.20.20.70">
    <property type="entry name" value="Aldolase class I"/>
    <property type="match status" value="1"/>
</dbReference>
<organism evidence="8">
    <name type="scientific">Oscillatoriales cyanobacterium SpSt-418</name>
    <dbReference type="NCBI Taxonomy" id="2282169"/>
    <lineage>
        <taxon>Bacteria</taxon>
        <taxon>Bacillati</taxon>
        <taxon>Cyanobacteriota</taxon>
        <taxon>Cyanophyceae</taxon>
        <taxon>Oscillatoriophycideae</taxon>
        <taxon>Oscillatoriales</taxon>
    </lineage>
</organism>
<proteinExistence type="predicted"/>
<accession>A0A7C3KDZ7</accession>
<dbReference type="Pfam" id="PF04055">
    <property type="entry name" value="Radical_SAM"/>
    <property type="match status" value="1"/>
</dbReference>